<reference evidence="3 4" key="1">
    <citation type="submission" date="2014-01" db="EMBL/GenBank/DDBJ databases">
        <title>Isolation of Serratia multitudinisentens RB-25 from Ex-Landfill site.</title>
        <authorList>
            <person name="Robson E.H.J."/>
        </authorList>
    </citation>
    <scope>NUCLEOTIDE SEQUENCE [LARGE SCALE GENOMIC DNA]</scope>
    <source>
        <strain evidence="3 4">RB-25</strain>
    </source>
</reference>
<dbReference type="PATRIC" id="fig|1441930.4.peg.5002"/>
<dbReference type="Proteomes" id="UP000019030">
    <property type="component" value="Chromosome"/>
</dbReference>
<organism evidence="3 4">
    <name type="scientific">Chania multitudinisentens RB-25</name>
    <dbReference type="NCBI Taxonomy" id="1441930"/>
    <lineage>
        <taxon>Bacteria</taxon>
        <taxon>Pseudomonadati</taxon>
        <taxon>Pseudomonadota</taxon>
        <taxon>Gammaproteobacteria</taxon>
        <taxon>Enterobacterales</taxon>
        <taxon>Yersiniaceae</taxon>
        <taxon>Chania</taxon>
    </lineage>
</organism>
<dbReference type="AlphaFoldDB" id="W0LFP8"/>
<evidence type="ECO:0000259" key="2">
    <source>
        <dbReference type="PROSITE" id="PS01033"/>
    </source>
</evidence>
<dbReference type="KEGG" id="sfo:Z042_25265"/>
<keyword evidence="3" id="KW-0675">Receptor</keyword>
<name>W0LFP8_9GAMM</name>
<dbReference type="STRING" id="1441930.Z042_25265"/>
<feature type="domain" description="Globin" evidence="2">
    <location>
        <begin position="1"/>
        <end position="134"/>
    </location>
</feature>
<sequence>MSADRIKLIQESWKKVGPIADSAAQIFYEKLFTLDPSLRSLFRTEAYVQRKKLIDILTLGVKGLENIERLIPTLQSLSLRHVNYGVKEEYYDTVGAALIYTLGASLKEEFTEEIKQAWVEFYALLSGVMKSAVK</sequence>
<dbReference type="PROSITE" id="PS01033">
    <property type="entry name" value="GLOBIN"/>
    <property type="match status" value="1"/>
</dbReference>
<dbReference type="GO" id="GO:0008941">
    <property type="term" value="F:nitric oxide dioxygenase NAD(P)H activity"/>
    <property type="evidence" value="ECO:0007669"/>
    <property type="project" value="TreeGrafter"/>
</dbReference>
<reference evidence="3 4" key="2">
    <citation type="submission" date="2015-03" db="EMBL/GenBank/DDBJ databases">
        <authorList>
            <person name="Chan K.-G."/>
        </authorList>
    </citation>
    <scope>NUCLEOTIDE SEQUENCE [LARGE SCALE GENOMIC DNA]</scope>
    <source>
        <strain evidence="3 4">RB-25</strain>
    </source>
</reference>
<keyword evidence="1" id="KW-0408">Iron</keyword>
<gene>
    <name evidence="3" type="ORF">Z042_25265</name>
</gene>
<dbReference type="GO" id="GO:0046210">
    <property type="term" value="P:nitric oxide catabolic process"/>
    <property type="evidence" value="ECO:0007669"/>
    <property type="project" value="TreeGrafter"/>
</dbReference>
<accession>W0LFP8</accession>
<dbReference type="PANTHER" id="PTHR43396">
    <property type="entry name" value="FLAVOHEMOPROTEIN"/>
    <property type="match status" value="1"/>
</dbReference>
<dbReference type="Gene3D" id="1.10.490.10">
    <property type="entry name" value="Globins"/>
    <property type="match status" value="1"/>
</dbReference>
<dbReference type="GO" id="GO:0071500">
    <property type="term" value="P:cellular response to nitrosative stress"/>
    <property type="evidence" value="ECO:0007669"/>
    <property type="project" value="TreeGrafter"/>
</dbReference>
<dbReference type="PANTHER" id="PTHR43396:SF6">
    <property type="entry name" value="ABL201WP"/>
    <property type="match status" value="1"/>
</dbReference>
<dbReference type="SUPFAM" id="SSF46458">
    <property type="entry name" value="Globin-like"/>
    <property type="match status" value="1"/>
</dbReference>
<keyword evidence="1" id="KW-0349">Heme</keyword>
<dbReference type="GO" id="GO:0020037">
    <property type="term" value="F:heme binding"/>
    <property type="evidence" value="ECO:0007669"/>
    <property type="project" value="InterPro"/>
</dbReference>
<keyword evidence="1" id="KW-0561">Oxygen transport</keyword>
<dbReference type="InterPro" id="IPR000971">
    <property type="entry name" value="Globin"/>
</dbReference>
<dbReference type="Pfam" id="PF00042">
    <property type="entry name" value="Globin"/>
    <property type="match status" value="1"/>
</dbReference>
<evidence type="ECO:0000313" key="4">
    <source>
        <dbReference type="Proteomes" id="UP000019030"/>
    </source>
</evidence>
<dbReference type="eggNOG" id="COG1017">
    <property type="taxonomic scope" value="Bacteria"/>
</dbReference>
<keyword evidence="1" id="KW-0479">Metal-binding</keyword>
<protein>
    <submittedName>
        <fullName evidence="3">Hemin receptor</fullName>
    </submittedName>
</protein>
<evidence type="ECO:0000256" key="1">
    <source>
        <dbReference type="RuleBase" id="RU000356"/>
    </source>
</evidence>
<dbReference type="EMBL" id="CP007044">
    <property type="protein sequence ID" value="AHG22546.1"/>
    <property type="molecule type" value="Genomic_DNA"/>
</dbReference>
<dbReference type="GO" id="GO:0005344">
    <property type="term" value="F:oxygen carrier activity"/>
    <property type="evidence" value="ECO:0007669"/>
    <property type="project" value="UniProtKB-KW"/>
</dbReference>
<keyword evidence="1" id="KW-0813">Transport</keyword>
<evidence type="ECO:0000313" key="3">
    <source>
        <dbReference type="EMBL" id="AHG22546.1"/>
    </source>
</evidence>
<keyword evidence="4" id="KW-1185">Reference proteome</keyword>
<dbReference type="HOGENOM" id="CLU_003827_13_3_6"/>
<proteinExistence type="inferred from homology"/>
<dbReference type="GO" id="GO:0019825">
    <property type="term" value="F:oxygen binding"/>
    <property type="evidence" value="ECO:0007669"/>
    <property type="project" value="InterPro"/>
</dbReference>
<dbReference type="CDD" id="cd12131">
    <property type="entry name" value="HGbI-like"/>
    <property type="match status" value="1"/>
</dbReference>
<dbReference type="GO" id="GO:0071949">
    <property type="term" value="F:FAD binding"/>
    <property type="evidence" value="ECO:0007669"/>
    <property type="project" value="TreeGrafter"/>
</dbReference>
<dbReference type="InterPro" id="IPR012292">
    <property type="entry name" value="Globin/Proto"/>
</dbReference>
<comment type="similarity">
    <text evidence="1">Belongs to the globin family.</text>
</comment>
<dbReference type="InterPro" id="IPR009050">
    <property type="entry name" value="Globin-like_sf"/>
</dbReference>